<dbReference type="InterPro" id="IPR008514">
    <property type="entry name" value="T6SS_Hcp"/>
</dbReference>
<accession>A0A0L0GM89</accession>
<dbReference type="Gene3D" id="2.30.110.20">
    <property type="entry name" value="Hcp1-like"/>
    <property type="match status" value="1"/>
</dbReference>
<dbReference type="RefSeq" id="WP_049849497.1">
    <property type="nucleotide sequence ID" value="NZ_JNGH01000102.1"/>
</dbReference>
<comment type="caution">
    <text evidence="1">The sequence shown here is derived from an EMBL/GenBank/DDBJ whole genome shotgun (WGS) entry which is preliminary data.</text>
</comment>
<gene>
    <name evidence="1" type="ORF">GM31_06140</name>
</gene>
<dbReference type="SUPFAM" id="SSF141452">
    <property type="entry name" value="Hcp1-like"/>
    <property type="match status" value="1"/>
</dbReference>
<evidence type="ECO:0008006" key="3">
    <source>
        <dbReference type="Google" id="ProtNLM"/>
    </source>
</evidence>
<dbReference type="NCBIfam" id="TIGR03344">
    <property type="entry name" value="VI_effect_Hcp1"/>
    <property type="match status" value="1"/>
</dbReference>
<organism evidence="1 2">
    <name type="scientific">Trabulsiella odontotermitis</name>
    <dbReference type="NCBI Taxonomy" id="379893"/>
    <lineage>
        <taxon>Bacteria</taxon>
        <taxon>Pseudomonadati</taxon>
        <taxon>Pseudomonadota</taxon>
        <taxon>Gammaproteobacteria</taxon>
        <taxon>Enterobacterales</taxon>
        <taxon>Enterobacteriaceae</taxon>
        <taxon>Trabulsiella</taxon>
    </lineage>
</organism>
<evidence type="ECO:0000313" key="1">
    <source>
        <dbReference type="EMBL" id="KNC90009.1"/>
    </source>
</evidence>
<dbReference type="InterPro" id="IPR036624">
    <property type="entry name" value="Hcp1-lik_sf"/>
</dbReference>
<reference evidence="1 2" key="1">
    <citation type="journal article" date="2015" name="Appl. Environ. Microbiol.">
        <title>The Enterobacterium Trabulsiella odontotermitis Presents Novel Adaptations Related to Its Association with Fungus-Growing Termites.</title>
        <authorList>
            <person name="Sapountzis P."/>
            <person name="Gruntjes T."/>
            <person name="Otani S."/>
            <person name="Estevez J."/>
            <person name="da Costa R.R."/>
            <person name="Plunkett G.3rd."/>
            <person name="Perna N.T."/>
            <person name="Poulsen M."/>
        </authorList>
    </citation>
    <scope>NUCLEOTIDE SEQUENCE [LARGE SCALE GENOMIC DNA]</scope>
    <source>
        <strain evidence="1 2">12</strain>
    </source>
</reference>
<dbReference type="EMBL" id="JNGI01000157">
    <property type="protein sequence ID" value="KNC90009.1"/>
    <property type="molecule type" value="Genomic_DNA"/>
</dbReference>
<dbReference type="STRING" id="379893.GCA_001297775_03772"/>
<protein>
    <recommendedName>
        <fullName evidence="3">Hcp</fullName>
    </recommendedName>
</protein>
<dbReference type="PATRIC" id="fig|379893.3.peg.1493"/>
<dbReference type="Proteomes" id="UP000037393">
    <property type="component" value="Unassembled WGS sequence"/>
</dbReference>
<dbReference type="AlphaFoldDB" id="A0A0L0GM89"/>
<dbReference type="PANTHER" id="PTHR34319:SF7">
    <property type="entry name" value="HNH ENDONUCLEASE DOMAIN-CONTAINING PROTEIN"/>
    <property type="match status" value="1"/>
</dbReference>
<name>A0A0L0GM89_9ENTR</name>
<dbReference type="OrthoDB" id="5674026at2"/>
<sequence>MANIIYMTIKGQKQGLISAGCSDIKSIGNKYQSGHEDEIFVLALINHMTRNENVSLHPLEVHKPVDKSTPLLAQAINDNEKMDCTFNLYRTAQTGGNELYFRITLTEATLCDIRLHCPNSVSHNDAQPYESISFKYASVTWEHVMAGTSAYSIWDERVL</sequence>
<dbReference type="Pfam" id="PF05638">
    <property type="entry name" value="T6SS_HCP"/>
    <property type="match status" value="1"/>
</dbReference>
<dbReference type="InterPro" id="IPR052947">
    <property type="entry name" value="T6SS_Hcp1_domain"/>
</dbReference>
<keyword evidence="2" id="KW-1185">Reference proteome</keyword>
<proteinExistence type="predicted"/>
<dbReference type="PANTHER" id="PTHR34319">
    <property type="entry name" value="MAJOR EXPORTED PROTEIN"/>
    <property type="match status" value="1"/>
</dbReference>
<evidence type="ECO:0000313" key="2">
    <source>
        <dbReference type="Proteomes" id="UP000037393"/>
    </source>
</evidence>